<dbReference type="InterPro" id="IPR029044">
    <property type="entry name" value="Nucleotide-diphossugar_trans"/>
</dbReference>
<feature type="domain" description="Glycosyltransferase 2-like" evidence="1">
    <location>
        <begin position="25"/>
        <end position="166"/>
    </location>
</feature>
<dbReference type="OrthoDB" id="114108at2"/>
<protein>
    <recommendedName>
        <fullName evidence="1">Glycosyltransferase 2-like domain-containing protein</fullName>
    </recommendedName>
</protein>
<dbReference type="Pfam" id="PF00535">
    <property type="entry name" value="Glycos_transf_2"/>
    <property type="match status" value="1"/>
</dbReference>
<evidence type="ECO:0000259" key="1">
    <source>
        <dbReference type="Pfam" id="PF00535"/>
    </source>
</evidence>
<dbReference type="EMBL" id="LWHJ01000011">
    <property type="protein sequence ID" value="OAQ41766.1"/>
    <property type="molecule type" value="Genomic_DNA"/>
</dbReference>
<gene>
    <name evidence="2" type="ORF">A5893_01225</name>
</gene>
<comment type="caution">
    <text evidence="2">The sequence shown here is derived from an EMBL/GenBank/DDBJ whole genome shotgun (WGS) entry which is preliminary data.</text>
</comment>
<reference evidence="2 3" key="2">
    <citation type="submission" date="2016-06" db="EMBL/GenBank/DDBJ databases">
        <title>Pedobacter psychrophilus sp. nov., isolated from Antarctic fragmentary rock.</title>
        <authorList>
            <person name="Svec P."/>
        </authorList>
    </citation>
    <scope>NUCLEOTIDE SEQUENCE [LARGE SCALE GENOMIC DNA]</scope>
    <source>
        <strain evidence="2 3">CCM 8644</strain>
    </source>
</reference>
<sequence>MKKYLPTDPSILFSQVPILSEVKVSIVIPVKNEERYIKDCLAAFLNQINDEGLELNKKIFEILIIANNCTDHSVCIIQQFKEENSSLNIHVEDIILEEEHANIGFVRKTLMDIAYSRLCKNGGGIIMTTDSDTVVSRDWIYQNICEINNGADAVGGRILFNEEESVVLDSSISLFHKKDEEYQLLAAELASMILKNFDFGKPCHHQHFNGSFAVTSICYQTAGGVPHVKHLEDCAFYEKLESVDAKIRHSNRVKVHTSARYCGRADVGLANQLLVWKNMEMIESNFLVESCESLVNRLIIKRKIRDLWNKKENNYLLVISELEKIDKHIIFDDSILKNYAVSYYGEWFNEIKILNEIHWNEMYASSPINTAILKLKESISNYSD</sequence>
<dbReference type="PANTHER" id="PTHR43685:SF14">
    <property type="entry name" value="GLYCOSYLTRANSFERASE 2-LIKE DOMAIN-CONTAINING PROTEIN"/>
    <property type="match status" value="1"/>
</dbReference>
<dbReference type="InterPro" id="IPR001173">
    <property type="entry name" value="Glyco_trans_2-like"/>
</dbReference>
<evidence type="ECO:0000313" key="3">
    <source>
        <dbReference type="Proteomes" id="UP000078459"/>
    </source>
</evidence>
<dbReference type="STRING" id="1826909.A5893_01225"/>
<organism evidence="2 3">
    <name type="scientific">Pedobacter psychrophilus</name>
    <dbReference type="NCBI Taxonomy" id="1826909"/>
    <lineage>
        <taxon>Bacteria</taxon>
        <taxon>Pseudomonadati</taxon>
        <taxon>Bacteroidota</taxon>
        <taxon>Sphingobacteriia</taxon>
        <taxon>Sphingobacteriales</taxon>
        <taxon>Sphingobacteriaceae</taxon>
        <taxon>Pedobacter</taxon>
    </lineage>
</organism>
<reference evidence="2 3" key="1">
    <citation type="submission" date="2016-04" db="EMBL/GenBank/DDBJ databases">
        <authorList>
            <person name="Evans L.H."/>
            <person name="Alamgir A."/>
            <person name="Owens N."/>
            <person name="Weber N.D."/>
            <person name="Virtaneva K."/>
            <person name="Barbian K."/>
            <person name="Babar A."/>
            <person name="Rosenke K."/>
        </authorList>
    </citation>
    <scope>NUCLEOTIDE SEQUENCE [LARGE SCALE GENOMIC DNA]</scope>
    <source>
        <strain evidence="2 3">CCM 8644</strain>
    </source>
</reference>
<name>A0A179DKX8_9SPHI</name>
<dbReference type="Gene3D" id="3.90.550.10">
    <property type="entry name" value="Spore Coat Polysaccharide Biosynthesis Protein SpsA, Chain A"/>
    <property type="match status" value="1"/>
</dbReference>
<dbReference type="PANTHER" id="PTHR43685">
    <property type="entry name" value="GLYCOSYLTRANSFERASE"/>
    <property type="match status" value="1"/>
</dbReference>
<dbReference type="SUPFAM" id="SSF53448">
    <property type="entry name" value="Nucleotide-diphospho-sugar transferases"/>
    <property type="match status" value="1"/>
</dbReference>
<dbReference type="AlphaFoldDB" id="A0A179DKX8"/>
<proteinExistence type="predicted"/>
<dbReference type="InterPro" id="IPR050834">
    <property type="entry name" value="Glycosyltransf_2"/>
</dbReference>
<dbReference type="Proteomes" id="UP000078459">
    <property type="component" value="Unassembled WGS sequence"/>
</dbReference>
<accession>A0A179DKX8</accession>
<keyword evidence="3" id="KW-1185">Reference proteome</keyword>
<dbReference type="RefSeq" id="WP_068820798.1">
    <property type="nucleotide sequence ID" value="NZ_LWHJ01000011.1"/>
</dbReference>
<evidence type="ECO:0000313" key="2">
    <source>
        <dbReference type="EMBL" id="OAQ41766.1"/>
    </source>
</evidence>